<dbReference type="SUPFAM" id="SSF109998">
    <property type="entry name" value="Triger factor/SurA peptide-binding domain-like"/>
    <property type="match status" value="1"/>
</dbReference>
<accession>A0A173VMG7</accession>
<keyword evidence="1" id="KW-0697">Rotamase</keyword>
<dbReference type="Proteomes" id="UP000446719">
    <property type="component" value="Unassembled WGS sequence"/>
</dbReference>
<reference evidence="8" key="3">
    <citation type="journal article" date="2020" name="Cell Host Microbe">
        <title>Functional and Genomic Variation between Human-Derived Isolates of Lachnospiraceae Reveals Inter- and Intra-Species Diversity.</title>
        <authorList>
            <person name="Sorbara M.T."/>
            <person name="Littmann E.R."/>
            <person name="Fontana E."/>
            <person name="Moody T.U."/>
            <person name="Kohout C.E."/>
            <person name="Gjonbalaj M."/>
            <person name="Eaton V."/>
            <person name="Seok R."/>
            <person name="Leiner I.M."/>
            <person name="Pamer E.G."/>
        </authorList>
    </citation>
    <scope>NUCLEOTIDE SEQUENCE</scope>
    <source>
        <strain evidence="8">MSK.10.16</strain>
    </source>
</reference>
<dbReference type="InterPro" id="IPR000297">
    <property type="entry name" value="PPIase_PpiC"/>
</dbReference>
<dbReference type="PROSITE" id="PS50198">
    <property type="entry name" value="PPIC_PPIASE_2"/>
    <property type="match status" value="1"/>
</dbReference>
<reference evidence="9 10" key="1">
    <citation type="submission" date="2015-09" db="EMBL/GenBank/DDBJ databases">
        <authorList>
            <consortium name="Pathogen Informatics"/>
        </authorList>
    </citation>
    <scope>NUCLEOTIDE SEQUENCE [LARGE SCALE GENOMIC DNA]</scope>
    <source>
        <strain evidence="5 9">2789STDY5608851</strain>
        <strain evidence="4 10">2789STDY5834961</strain>
    </source>
</reference>
<evidence type="ECO:0000313" key="6">
    <source>
        <dbReference type="EMBL" id="MZK18858.1"/>
    </source>
</evidence>
<dbReference type="InterPro" id="IPR046357">
    <property type="entry name" value="PPIase_dom_sf"/>
</dbReference>
<evidence type="ECO:0000313" key="9">
    <source>
        <dbReference type="Proteomes" id="UP000095380"/>
    </source>
</evidence>
<evidence type="ECO:0000256" key="2">
    <source>
        <dbReference type="SAM" id="Coils"/>
    </source>
</evidence>
<dbReference type="Gene3D" id="1.10.8.1040">
    <property type="match status" value="1"/>
</dbReference>
<dbReference type="GeneID" id="93137306"/>
<dbReference type="GO" id="GO:0003755">
    <property type="term" value="F:peptidyl-prolyl cis-trans isomerase activity"/>
    <property type="evidence" value="ECO:0007669"/>
    <property type="project" value="UniProtKB-KW"/>
</dbReference>
<dbReference type="EMBL" id="WWSC01000009">
    <property type="protein sequence ID" value="MZK41763.1"/>
    <property type="molecule type" value="Genomic_DNA"/>
</dbReference>
<protein>
    <submittedName>
        <fullName evidence="6">Peptidylprolyl isomerase</fullName>
    </submittedName>
    <submittedName>
        <fullName evidence="4">Putative peptidyl-prolyl cis-trans isomerase Cbf2</fullName>
        <ecNumber evidence="4">5.2.1.8</ecNumber>
    </submittedName>
</protein>
<dbReference type="InterPro" id="IPR050245">
    <property type="entry name" value="PrsA_foldase"/>
</dbReference>
<dbReference type="InterPro" id="IPR027304">
    <property type="entry name" value="Trigger_fact/SurA_dom_sf"/>
</dbReference>
<reference evidence="11 12" key="2">
    <citation type="journal article" date="2019" name="Nat. Med.">
        <title>A library of human gut bacterial isolates paired with longitudinal multiomics data enables mechanistic microbiome research.</title>
        <authorList>
            <person name="Poyet M."/>
            <person name="Groussin M."/>
            <person name="Gibbons S.M."/>
            <person name="Avila-Pacheco J."/>
            <person name="Jiang X."/>
            <person name="Kearney S.M."/>
            <person name="Perrotta A.R."/>
            <person name="Berdy B."/>
            <person name="Zhao S."/>
            <person name="Lieberman T.D."/>
            <person name="Swanson P.K."/>
            <person name="Smith M."/>
            <person name="Roesemann S."/>
            <person name="Alexander J.E."/>
            <person name="Rich S.A."/>
            <person name="Livny J."/>
            <person name="Vlamakis H."/>
            <person name="Clish C."/>
            <person name="Bullock K."/>
            <person name="Deik A."/>
            <person name="Scott J."/>
            <person name="Pierce K.A."/>
            <person name="Xavier R.J."/>
            <person name="Alm E.J."/>
        </authorList>
    </citation>
    <scope>NUCLEOTIDE SEQUENCE [LARGE SCALE GENOMIC DNA]</scope>
    <source>
        <strain evidence="7 12">BIOML-A6</strain>
        <strain evidence="6 11">BIOML-A7</strain>
    </source>
</reference>
<dbReference type="EMBL" id="CYYM01000038">
    <property type="protein sequence ID" value="CUO77548.1"/>
    <property type="molecule type" value="Genomic_DNA"/>
</dbReference>
<dbReference type="EMBL" id="WWSB01000017">
    <property type="protein sequence ID" value="MZK18858.1"/>
    <property type="molecule type" value="Genomic_DNA"/>
</dbReference>
<dbReference type="InterPro" id="IPR023058">
    <property type="entry name" value="PPIase_PpiC_CS"/>
</dbReference>
<dbReference type="Proteomes" id="UP000724058">
    <property type="component" value="Unassembled WGS sequence"/>
</dbReference>
<evidence type="ECO:0000313" key="4">
    <source>
        <dbReference type="EMBL" id="CUN28244.1"/>
    </source>
</evidence>
<dbReference type="EMBL" id="JAAIOD010000009">
    <property type="protein sequence ID" value="NSE58183.1"/>
    <property type="molecule type" value="Genomic_DNA"/>
</dbReference>
<dbReference type="AlphaFoldDB" id="A0A173VMG7"/>
<dbReference type="Proteomes" id="UP000095597">
    <property type="component" value="Unassembled WGS sequence"/>
</dbReference>
<feature type="coiled-coil region" evidence="2">
    <location>
        <begin position="198"/>
        <end position="229"/>
    </location>
</feature>
<evidence type="ECO:0000313" key="5">
    <source>
        <dbReference type="EMBL" id="CUO77548.1"/>
    </source>
</evidence>
<evidence type="ECO:0000313" key="7">
    <source>
        <dbReference type="EMBL" id="MZK41763.1"/>
    </source>
</evidence>
<dbReference type="Proteomes" id="UP000095380">
    <property type="component" value="Unassembled WGS sequence"/>
</dbReference>
<feature type="domain" description="PpiC" evidence="3">
    <location>
        <begin position="113"/>
        <end position="203"/>
    </location>
</feature>
<dbReference type="Proteomes" id="UP000472916">
    <property type="component" value="Unassembled WGS sequence"/>
</dbReference>
<name>A0A173VMG7_9FIRM</name>
<dbReference type="EC" id="5.2.1.8" evidence="4"/>
<dbReference type="OrthoDB" id="14196at2"/>
<dbReference type="PANTHER" id="PTHR47245">
    <property type="entry name" value="PEPTIDYLPROLYL ISOMERASE"/>
    <property type="match status" value="1"/>
</dbReference>
<dbReference type="PROSITE" id="PS01096">
    <property type="entry name" value="PPIC_PPIASE_1"/>
    <property type="match status" value="1"/>
</dbReference>
<dbReference type="PANTHER" id="PTHR47245:SF2">
    <property type="entry name" value="PEPTIDYL-PROLYL CIS-TRANS ISOMERASE HP_0175-RELATED"/>
    <property type="match status" value="1"/>
</dbReference>
<sequence length="245" mass="27595">MEQKIIATVGGHQITEAEVEAFIHSLPREQQAYAAHPDFRKQCEEQLIAVYAFAKYGEEEKIDETEEFKNVMENARKDILAQMAMRKLFATVNVTDDEIKEYYEANKSKYSKGASVHAKHILVDNEEKCTELLNAITSGEKVFEDVAKESSTCPSGANGGDLGEFGRGQMVKEFEDAAFAAEVGHVVGPVKTQFGYHLIKVEDKKEAGESSLEEVKDQIRAELSQKKQEEAYRAKVDELKKKYME</sequence>
<gene>
    <name evidence="4" type="primary">cbf2</name>
    <name evidence="5" type="ORF">ERS852408_02926</name>
    <name evidence="4" type="ORF">ERS852573_03166</name>
    <name evidence="8" type="ORF">G4332_08655</name>
    <name evidence="7" type="ORF">GT528_08575</name>
    <name evidence="6" type="ORF">GT565_12215</name>
</gene>
<evidence type="ECO:0000313" key="10">
    <source>
        <dbReference type="Proteomes" id="UP000095597"/>
    </source>
</evidence>
<dbReference type="Gene3D" id="3.10.50.40">
    <property type="match status" value="1"/>
</dbReference>
<dbReference type="RefSeq" id="WP_006429012.1">
    <property type="nucleotide sequence ID" value="NZ_CAXVIO010000001.1"/>
</dbReference>
<keyword evidence="1 4" id="KW-0413">Isomerase</keyword>
<keyword evidence="2" id="KW-0175">Coiled coil</keyword>
<evidence type="ECO:0000313" key="8">
    <source>
        <dbReference type="EMBL" id="NSE58183.1"/>
    </source>
</evidence>
<proteinExistence type="predicted"/>
<organism evidence="4 10">
    <name type="scientific">Dorea longicatena</name>
    <dbReference type="NCBI Taxonomy" id="88431"/>
    <lineage>
        <taxon>Bacteria</taxon>
        <taxon>Bacillati</taxon>
        <taxon>Bacillota</taxon>
        <taxon>Clostridia</taxon>
        <taxon>Lachnospirales</taxon>
        <taxon>Lachnospiraceae</taxon>
        <taxon>Dorea</taxon>
    </lineage>
</organism>
<dbReference type="EMBL" id="CYXO01000037">
    <property type="protein sequence ID" value="CUN28244.1"/>
    <property type="molecule type" value="Genomic_DNA"/>
</dbReference>
<dbReference type="Pfam" id="PF00639">
    <property type="entry name" value="Rotamase"/>
    <property type="match status" value="1"/>
</dbReference>
<dbReference type="SUPFAM" id="SSF54534">
    <property type="entry name" value="FKBP-like"/>
    <property type="match status" value="1"/>
</dbReference>
<evidence type="ECO:0000313" key="12">
    <source>
        <dbReference type="Proteomes" id="UP000472916"/>
    </source>
</evidence>
<evidence type="ECO:0000259" key="3">
    <source>
        <dbReference type="PROSITE" id="PS50198"/>
    </source>
</evidence>
<reference evidence="8" key="4">
    <citation type="submission" date="2020-02" db="EMBL/GenBank/DDBJ databases">
        <authorList>
            <person name="Littmann E."/>
            <person name="Sorbara M."/>
        </authorList>
    </citation>
    <scope>NUCLEOTIDE SEQUENCE</scope>
    <source>
        <strain evidence="8">MSK.10.16</strain>
    </source>
</reference>
<evidence type="ECO:0000256" key="1">
    <source>
        <dbReference type="PROSITE-ProRule" id="PRU00278"/>
    </source>
</evidence>
<evidence type="ECO:0000313" key="11">
    <source>
        <dbReference type="Proteomes" id="UP000446719"/>
    </source>
</evidence>